<dbReference type="InterPro" id="IPR029069">
    <property type="entry name" value="HotDog_dom_sf"/>
</dbReference>
<dbReference type="InterPro" id="IPR049450">
    <property type="entry name" value="ACOT8-like_C"/>
</dbReference>
<sequence>MAAFEAGKAGPASFVETMGLREVVISPPAPPDTVDLNLSTSAGKSNIGKTTTGTGSDDISVAAGKRRVFWSTGPIFVPIDGIYGGHFLGQAVYAAYQTVDPKFYCHSVSSNFLIRGSPKLPLLYTVETLREGKSYCTRHVQVRQPTASQQQRPLDADVMFVATVSFKTVEPRGLECQVPPPRELRSWVTNPRRHEVAPAVDVPCWMEFTRRKGIPPLYTGVEIRKVDMEAPNRSRPLHEHRKVQIYRPVGRLPPDQQSCLSICAHIYSSDRNGMFAVTEPHNVSNDIIHTGSLSHTVIFHANPSHLLFRPADSKTSQNTSTTDDNDGSSPNWAVLEQFSDGASEGRGLIRGRIWSPDGTLLATVMQDAVVRVRVDGGAGADMGGKPGRRTQTFSELLKSML</sequence>
<protein>
    <submittedName>
        <fullName evidence="6">Uncharacterized protein</fullName>
    </submittedName>
</protein>
<accession>A0AAV9V2R2</accession>
<dbReference type="SUPFAM" id="SSF54637">
    <property type="entry name" value="Thioesterase/thiol ester dehydrase-isomerase"/>
    <property type="match status" value="2"/>
</dbReference>
<name>A0AAV9V2R2_9PEZI</name>
<dbReference type="GO" id="GO:0009062">
    <property type="term" value="P:fatty acid catabolic process"/>
    <property type="evidence" value="ECO:0007669"/>
    <property type="project" value="TreeGrafter"/>
</dbReference>
<proteinExistence type="inferred from homology"/>
<dbReference type="InterPro" id="IPR049449">
    <property type="entry name" value="TesB_ACOT8-like_N"/>
</dbReference>
<keyword evidence="7" id="KW-1185">Reference proteome</keyword>
<dbReference type="Pfam" id="PF20789">
    <property type="entry name" value="4HBT_3C"/>
    <property type="match status" value="1"/>
</dbReference>
<dbReference type="InterPro" id="IPR042171">
    <property type="entry name" value="Acyl-CoA_hotdog"/>
</dbReference>
<feature type="domain" description="Acyl-CoA thioesterase-like N-terminal HotDog" evidence="4">
    <location>
        <begin position="79"/>
        <end position="166"/>
    </location>
</feature>
<feature type="domain" description="Acyl-CoA thioesterase-like C-terminal" evidence="5">
    <location>
        <begin position="211"/>
        <end position="370"/>
    </location>
</feature>
<dbReference type="Pfam" id="PF13622">
    <property type="entry name" value="4HBT_3"/>
    <property type="match status" value="1"/>
</dbReference>
<dbReference type="CDD" id="cd03445">
    <property type="entry name" value="Thioesterase_II_repeat2"/>
    <property type="match status" value="1"/>
</dbReference>
<dbReference type="AlphaFoldDB" id="A0AAV9V2R2"/>
<evidence type="ECO:0000256" key="3">
    <source>
        <dbReference type="SAM" id="MobiDB-lite"/>
    </source>
</evidence>
<dbReference type="EMBL" id="JAVHNQ010000004">
    <property type="protein sequence ID" value="KAK6350200.1"/>
    <property type="molecule type" value="Genomic_DNA"/>
</dbReference>
<evidence type="ECO:0000313" key="6">
    <source>
        <dbReference type="EMBL" id="KAK6350200.1"/>
    </source>
</evidence>
<evidence type="ECO:0000256" key="1">
    <source>
        <dbReference type="ARBA" id="ARBA00006538"/>
    </source>
</evidence>
<dbReference type="InterPro" id="IPR003703">
    <property type="entry name" value="Acyl_CoA_thio"/>
</dbReference>
<dbReference type="GO" id="GO:0006637">
    <property type="term" value="P:acyl-CoA metabolic process"/>
    <property type="evidence" value="ECO:0007669"/>
    <property type="project" value="InterPro"/>
</dbReference>
<dbReference type="GO" id="GO:0047617">
    <property type="term" value="F:fatty acyl-CoA hydrolase activity"/>
    <property type="evidence" value="ECO:0007669"/>
    <property type="project" value="InterPro"/>
</dbReference>
<dbReference type="PANTHER" id="PTHR11066">
    <property type="entry name" value="ACYL-COA THIOESTERASE"/>
    <property type="match status" value="1"/>
</dbReference>
<evidence type="ECO:0000259" key="4">
    <source>
        <dbReference type="Pfam" id="PF13622"/>
    </source>
</evidence>
<dbReference type="PANTHER" id="PTHR11066:SF64">
    <property type="entry name" value="ACYL-COA THIOESTERASE (AFU_ORTHOLOGUE AFUA_1G12060)"/>
    <property type="match status" value="1"/>
</dbReference>
<evidence type="ECO:0000313" key="7">
    <source>
        <dbReference type="Proteomes" id="UP001375240"/>
    </source>
</evidence>
<evidence type="ECO:0000259" key="5">
    <source>
        <dbReference type="Pfam" id="PF20789"/>
    </source>
</evidence>
<feature type="compositionally biased region" description="Low complexity" evidence="3">
    <location>
        <begin position="313"/>
        <end position="322"/>
    </location>
</feature>
<feature type="region of interest" description="Disordered" evidence="3">
    <location>
        <begin position="309"/>
        <end position="331"/>
    </location>
</feature>
<dbReference type="CDD" id="cd03444">
    <property type="entry name" value="Thioesterase_II_repeat1"/>
    <property type="match status" value="1"/>
</dbReference>
<gene>
    <name evidence="6" type="ORF">TWF696_006439</name>
</gene>
<reference evidence="6 7" key="1">
    <citation type="submission" date="2019-10" db="EMBL/GenBank/DDBJ databases">
        <authorList>
            <person name="Palmer J.M."/>
        </authorList>
    </citation>
    <scope>NUCLEOTIDE SEQUENCE [LARGE SCALE GENOMIC DNA]</scope>
    <source>
        <strain evidence="6 7">TWF696</strain>
    </source>
</reference>
<dbReference type="Proteomes" id="UP001375240">
    <property type="component" value="Unassembled WGS sequence"/>
</dbReference>
<comment type="caution">
    <text evidence="6">The sequence shown here is derived from an EMBL/GenBank/DDBJ whole genome shotgun (WGS) entry which is preliminary data.</text>
</comment>
<keyword evidence="2" id="KW-0378">Hydrolase</keyword>
<dbReference type="Gene3D" id="2.40.160.210">
    <property type="entry name" value="Acyl-CoA thioesterase, double hotdog domain"/>
    <property type="match status" value="1"/>
</dbReference>
<evidence type="ECO:0000256" key="2">
    <source>
        <dbReference type="ARBA" id="ARBA00022801"/>
    </source>
</evidence>
<organism evidence="6 7">
    <name type="scientific">Orbilia brochopaga</name>
    <dbReference type="NCBI Taxonomy" id="3140254"/>
    <lineage>
        <taxon>Eukaryota</taxon>
        <taxon>Fungi</taxon>
        <taxon>Dikarya</taxon>
        <taxon>Ascomycota</taxon>
        <taxon>Pezizomycotina</taxon>
        <taxon>Orbiliomycetes</taxon>
        <taxon>Orbiliales</taxon>
        <taxon>Orbiliaceae</taxon>
        <taxon>Orbilia</taxon>
    </lineage>
</organism>
<dbReference type="GO" id="GO:0005782">
    <property type="term" value="C:peroxisomal matrix"/>
    <property type="evidence" value="ECO:0007669"/>
    <property type="project" value="UniProtKB-SubCell"/>
</dbReference>
<comment type="similarity">
    <text evidence="1">Belongs to the C/M/P thioester hydrolase family.</text>
</comment>